<dbReference type="Proteomes" id="UP000824469">
    <property type="component" value="Unassembled WGS sequence"/>
</dbReference>
<dbReference type="OMA" id="LINVAIM"/>
<sequence length="189" mass="20219">MGDLINVAIMFMLLMGIGFAEAQASGLDPKFYNRSCPNVVQIVATVVNRHLKQDVTIGAPLVRLFFHDCFVEGCDASVLIVSPNKTAERDAIPNLTLSQFDLIDEIKSDLENACPGAVSCADIIALAARDAVLQSGGPTWAVELGRRDGLKSSDVDAATHLPSSRSDAQALITSFNSNRLSTRDLVTLS</sequence>
<keyword evidence="12" id="KW-0408">Iron</keyword>
<accession>A0AA38GYJ8</accession>
<dbReference type="GO" id="GO:0006979">
    <property type="term" value="P:response to oxidative stress"/>
    <property type="evidence" value="ECO:0007669"/>
    <property type="project" value="InterPro"/>
</dbReference>
<feature type="disulfide bond" evidence="19">
    <location>
        <begin position="36"/>
        <end position="114"/>
    </location>
</feature>
<comment type="catalytic activity">
    <reaction evidence="1">
        <text>2 a phenolic donor + H2O2 = 2 a phenolic radical donor + 2 H2O</text>
        <dbReference type="Rhea" id="RHEA:56136"/>
        <dbReference type="ChEBI" id="CHEBI:15377"/>
        <dbReference type="ChEBI" id="CHEBI:16240"/>
        <dbReference type="ChEBI" id="CHEBI:139520"/>
        <dbReference type="ChEBI" id="CHEBI:139521"/>
        <dbReference type="EC" id="1.11.1.7"/>
    </reaction>
</comment>
<comment type="caution">
    <text evidence="23">The sequence shown here is derived from an EMBL/GenBank/DDBJ whole genome shotgun (WGS) entry which is preliminary data.</text>
</comment>
<feature type="binding site" evidence="17">
    <location>
        <position position="68"/>
    </location>
    <ligand>
        <name>Ca(2+)</name>
        <dbReference type="ChEBI" id="CHEBI:29108"/>
        <label>1</label>
    </ligand>
</feature>
<dbReference type="PRINTS" id="PR00458">
    <property type="entry name" value="PEROXIDASE"/>
</dbReference>
<dbReference type="GO" id="GO:0140825">
    <property type="term" value="F:lactoperoxidase activity"/>
    <property type="evidence" value="ECO:0007669"/>
    <property type="project" value="UniProtKB-EC"/>
</dbReference>
<comment type="similarity">
    <text evidence="20">Belongs to the peroxidase family.</text>
</comment>
<evidence type="ECO:0000259" key="22">
    <source>
        <dbReference type="PROSITE" id="PS50873"/>
    </source>
</evidence>
<keyword evidence="13 19" id="KW-1015">Disulfide bond</keyword>
<evidence type="ECO:0000256" key="18">
    <source>
        <dbReference type="PIRSR" id="PIRSR600823-4"/>
    </source>
</evidence>
<feature type="disulfide bond" evidence="19">
    <location>
        <begin position="69"/>
        <end position="74"/>
    </location>
</feature>
<dbReference type="FunFam" id="1.10.520.10:FF:000006">
    <property type="entry name" value="Peroxidase"/>
    <property type="match status" value="1"/>
</dbReference>
<evidence type="ECO:0000256" key="3">
    <source>
        <dbReference type="ARBA" id="ARBA00002322"/>
    </source>
</evidence>
<dbReference type="EMBL" id="JAHRHJ020000001">
    <property type="protein sequence ID" value="KAH9331076.1"/>
    <property type="molecule type" value="Genomic_DNA"/>
</dbReference>
<keyword evidence="24" id="KW-1185">Reference proteome</keyword>
<evidence type="ECO:0000256" key="17">
    <source>
        <dbReference type="PIRSR" id="PIRSR600823-3"/>
    </source>
</evidence>
<evidence type="ECO:0000256" key="16">
    <source>
        <dbReference type="PIRSR" id="PIRSR600823-2"/>
    </source>
</evidence>
<evidence type="ECO:0000256" key="6">
    <source>
        <dbReference type="ARBA" id="ARBA00022559"/>
    </source>
</evidence>
<name>A0AA38GYJ8_TAXCH</name>
<evidence type="ECO:0000313" key="23">
    <source>
        <dbReference type="EMBL" id="KAH9331076.1"/>
    </source>
</evidence>
<evidence type="ECO:0000256" key="12">
    <source>
        <dbReference type="ARBA" id="ARBA00023004"/>
    </source>
</evidence>
<feature type="signal peptide" evidence="21">
    <location>
        <begin position="1"/>
        <end position="22"/>
    </location>
</feature>
<evidence type="ECO:0000256" key="4">
    <source>
        <dbReference type="ARBA" id="ARBA00004613"/>
    </source>
</evidence>
<comment type="subcellular location">
    <subcellularLocation>
        <location evidence="4">Secreted</location>
    </subcellularLocation>
</comment>
<evidence type="ECO:0000256" key="9">
    <source>
        <dbReference type="ARBA" id="ARBA00022729"/>
    </source>
</evidence>
<feature type="binding site" evidence="17">
    <location>
        <position position="75"/>
    </location>
    <ligand>
        <name>Ca(2+)</name>
        <dbReference type="ChEBI" id="CHEBI:29108"/>
        <label>1</label>
    </ligand>
</feature>
<keyword evidence="5" id="KW-0964">Secreted</keyword>
<feature type="binding site" evidence="17">
    <location>
        <position position="88"/>
    </location>
    <ligand>
        <name>Ca(2+)</name>
        <dbReference type="ChEBI" id="CHEBI:29108"/>
        <label>1</label>
    </ligand>
</feature>
<feature type="active site" description="Proton acceptor" evidence="15">
    <location>
        <position position="67"/>
    </location>
</feature>
<evidence type="ECO:0000256" key="8">
    <source>
        <dbReference type="ARBA" id="ARBA00022723"/>
    </source>
</evidence>
<keyword evidence="14" id="KW-0325">Glycoprotein</keyword>
<dbReference type="InterPro" id="IPR002016">
    <property type="entry name" value="Haem_peroxidase"/>
</dbReference>
<dbReference type="PROSITE" id="PS00436">
    <property type="entry name" value="PEROXIDASE_2"/>
    <property type="match status" value="1"/>
</dbReference>
<dbReference type="InterPro" id="IPR010255">
    <property type="entry name" value="Haem_peroxidase_sf"/>
</dbReference>
<keyword evidence="8 17" id="KW-0479">Metal-binding</keyword>
<evidence type="ECO:0000256" key="2">
    <source>
        <dbReference type="ARBA" id="ARBA00001970"/>
    </source>
</evidence>
<evidence type="ECO:0000256" key="14">
    <source>
        <dbReference type="ARBA" id="ARBA00023180"/>
    </source>
</evidence>
<feature type="binding site" evidence="17">
    <location>
        <position position="73"/>
    </location>
    <ligand>
        <name>Ca(2+)</name>
        <dbReference type="ChEBI" id="CHEBI:29108"/>
        <label>1</label>
    </ligand>
</feature>
<keyword evidence="6" id="KW-0575">Peroxidase</keyword>
<comment type="cofactor">
    <cofactor evidence="2">
        <name>heme b</name>
        <dbReference type="ChEBI" id="CHEBI:60344"/>
    </cofactor>
</comment>
<keyword evidence="10 17" id="KW-0106">Calcium</keyword>
<dbReference type="Gene3D" id="1.10.520.10">
    <property type="match status" value="1"/>
</dbReference>
<dbReference type="GO" id="GO:0020037">
    <property type="term" value="F:heme binding"/>
    <property type="evidence" value="ECO:0007669"/>
    <property type="project" value="InterPro"/>
</dbReference>
<dbReference type="SUPFAM" id="SSF48113">
    <property type="entry name" value="Heme-dependent peroxidases"/>
    <property type="match status" value="1"/>
</dbReference>
<proteinExistence type="inferred from homology"/>
<comment type="cofactor">
    <cofactor evidence="17">
        <name>Ca(2+)</name>
        <dbReference type="ChEBI" id="CHEBI:29108"/>
    </cofactor>
    <text evidence="17">Binds 2 calcium ions per subunit.</text>
</comment>
<dbReference type="InterPro" id="IPR019794">
    <property type="entry name" value="Peroxidases_AS"/>
</dbReference>
<evidence type="ECO:0000256" key="11">
    <source>
        <dbReference type="ARBA" id="ARBA00023002"/>
    </source>
</evidence>
<organism evidence="23 24">
    <name type="scientific">Taxus chinensis</name>
    <name type="common">Chinese yew</name>
    <name type="synonym">Taxus wallichiana var. chinensis</name>
    <dbReference type="NCBI Taxonomy" id="29808"/>
    <lineage>
        <taxon>Eukaryota</taxon>
        <taxon>Viridiplantae</taxon>
        <taxon>Streptophyta</taxon>
        <taxon>Embryophyta</taxon>
        <taxon>Tracheophyta</taxon>
        <taxon>Spermatophyta</taxon>
        <taxon>Pinopsida</taxon>
        <taxon>Pinidae</taxon>
        <taxon>Conifers II</taxon>
        <taxon>Cupressales</taxon>
        <taxon>Taxaceae</taxon>
        <taxon>Taxus</taxon>
    </lineage>
</organism>
<dbReference type="PROSITE" id="PS50873">
    <property type="entry name" value="PEROXIDASE_4"/>
    <property type="match status" value="1"/>
</dbReference>
<evidence type="ECO:0000256" key="15">
    <source>
        <dbReference type="PIRSR" id="PIRSR600823-1"/>
    </source>
</evidence>
<evidence type="ECO:0000256" key="19">
    <source>
        <dbReference type="PIRSR" id="PIRSR600823-5"/>
    </source>
</evidence>
<feature type="binding site" evidence="17">
    <location>
        <position position="77"/>
    </location>
    <ligand>
        <name>Ca(2+)</name>
        <dbReference type="ChEBI" id="CHEBI:29108"/>
        <label>1</label>
    </ligand>
</feature>
<evidence type="ECO:0000256" key="1">
    <source>
        <dbReference type="ARBA" id="ARBA00000189"/>
    </source>
</evidence>
<evidence type="ECO:0000256" key="20">
    <source>
        <dbReference type="RuleBase" id="RU004241"/>
    </source>
</evidence>
<dbReference type="PANTHER" id="PTHR31235">
    <property type="entry name" value="PEROXIDASE 25-RELATED"/>
    <property type="match status" value="1"/>
</dbReference>
<evidence type="ECO:0000256" key="7">
    <source>
        <dbReference type="ARBA" id="ARBA00022617"/>
    </source>
</evidence>
<feature type="binding site" evidence="16">
    <location>
        <position position="162"/>
    </location>
    <ligand>
        <name>substrate</name>
    </ligand>
</feature>
<dbReference type="GO" id="GO:0005576">
    <property type="term" value="C:extracellular region"/>
    <property type="evidence" value="ECO:0007669"/>
    <property type="project" value="UniProtKB-SubCell"/>
</dbReference>
<reference evidence="23 24" key="1">
    <citation type="journal article" date="2021" name="Nat. Plants">
        <title>The Taxus genome provides insights into paclitaxel biosynthesis.</title>
        <authorList>
            <person name="Xiong X."/>
            <person name="Gou J."/>
            <person name="Liao Q."/>
            <person name="Li Y."/>
            <person name="Zhou Q."/>
            <person name="Bi G."/>
            <person name="Li C."/>
            <person name="Du R."/>
            <person name="Wang X."/>
            <person name="Sun T."/>
            <person name="Guo L."/>
            <person name="Liang H."/>
            <person name="Lu P."/>
            <person name="Wu Y."/>
            <person name="Zhang Z."/>
            <person name="Ro D.K."/>
            <person name="Shang Y."/>
            <person name="Huang S."/>
            <person name="Yan J."/>
        </authorList>
    </citation>
    <scope>NUCLEOTIDE SEQUENCE [LARGE SCALE GENOMIC DNA]</scope>
    <source>
        <strain evidence="23">Ta-2019</strain>
    </source>
</reference>
<dbReference type="PRINTS" id="PR00461">
    <property type="entry name" value="PLPEROXIDASE"/>
</dbReference>
<feature type="non-terminal residue" evidence="23">
    <location>
        <position position="1"/>
    </location>
</feature>
<dbReference type="GO" id="GO:0046872">
    <property type="term" value="F:metal ion binding"/>
    <property type="evidence" value="ECO:0007669"/>
    <property type="project" value="UniProtKB-KW"/>
</dbReference>
<dbReference type="AlphaFoldDB" id="A0AA38GYJ8"/>
<evidence type="ECO:0000256" key="13">
    <source>
        <dbReference type="ARBA" id="ARBA00023157"/>
    </source>
</evidence>
<evidence type="ECO:0000313" key="24">
    <source>
        <dbReference type="Proteomes" id="UP000824469"/>
    </source>
</evidence>
<feature type="site" description="Transition state stabilizer" evidence="18">
    <location>
        <position position="63"/>
    </location>
</feature>
<keyword evidence="11" id="KW-0560">Oxidoreductase</keyword>
<feature type="chain" id="PRO_5041339872" description="Plant heme peroxidase family profile domain-containing protein" evidence="21">
    <location>
        <begin position="23"/>
        <end position="189"/>
    </location>
</feature>
<evidence type="ECO:0000256" key="5">
    <source>
        <dbReference type="ARBA" id="ARBA00022525"/>
    </source>
</evidence>
<evidence type="ECO:0000256" key="10">
    <source>
        <dbReference type="ARBA" id="ARBA00022837"/>
    </source>
</evidence>
<protein>
    <recommendedName>
        <fullName evidence="22">Plant heme peroxidase family profile domain-containing protein</fullName>
    </recommendedName>
</protein>
<dbReference type="InterPro" id="IPR000823">
    <property type="entry name" value="Peroxidase_pln"/>
</dbReference>
<dbReference type="Pfam" id="PF00141">
    <property type="entry name" value="peroxidase"/>
    <property type="match status" value="1"/>
</dbReference>
<keyword evidence="9 21" id="KW-0732">Signal</keyword>
<feature type="binding site" evidence="17">
    <location>
        <position position="71"/>
    </location>
    <ligand>
        <name>Ca(2+)</name>
        <dbReference type="ChEBI" id="CHEBI:29108"/>
        <label>1</label>
    </ligand>
</feature>
<keyword evidence="7" id="KW-0349">Heme</keyword>
<evidence type="ECO:0000256" key="21">
    <source>
        <dbReference type="SAM" id="SignalP"/>
    </source>
</evidence>
<comment type="function">
    <text evidence="3">Removal of H(2)O(2), oxidation of toxic reductants, biosynthesis and degradation of lignin, suberization, auxin catabolism, response to environmental stresses such as wounding, pathogen attack and oxidative stress. These functions might be dependent on each isozyme/isoform in each plant tissue.</text>
</comment>
<gene>
    <name evidence="23" type="ORF">KI387_003184</name>
</gene>
<feature type="domain" description="Plant heme peroxidase family profile" evidence="22">
    <location>
        <begin position="26"/>
        <end position="189"/>
    </location>
</feature>